<dbReference type="Proteomes" id="UP000468388">
    <property type="component" value="Unassembled WGS sequence"/>
</dbReference>
<comment type="caution">
    <text evidence="3">The sequence shown here is derived from an EMBL/GenBank/DDBJ whole genome shotgun (WGS) entry which is preliminary data.</text>
</comment>
<keyword evidence="4" id="KW-1185">Reference proteome</keyword>
<evidence type="ECO:0000256" key="1">
    <source>
        <dbReference type="SAM" id="MobiDB-lite"/>
    </source>
</evidence>
<sequence length="475" mass="53814">MDEHYLNKEMSEGAKPPIPIPSADRAWADMAQLLDAELPVTSVRYGWLLRFMVVVMLVVMFSLKGGNVSKVSLKGKNGVSQNVNNEPDIVINNKREPSFINTDTISEINKNHLSDKSKAEILKRDNKNEKEIISDRDNENKKGVTSIKVESIENRNKKEELTGMKNKREISGRGNKSEKGITERIDKSNKKELTGTNNNKHKRKKQKEDFTTDANQHSFAGSPSLSPGSPWIYGSSAGFSPAVLSLFTLPLSKEDPKRLMHKDMQISLLQTPAKKDLPKLKTWSFWVQLNTPVPLSNSKYYFSDPKGNNRFYRNLIPSIRIEKAIGKSTISADLQPFSSRLLPFSFSSSKPDSLGQGDTLGLHTNKAMVKQFGAGVTLQYHYLLYKNWDISAGVGANWWYKGSFLKEDTISIATTDNWKKYPHLALTGVVELNYNLNKWQAGLRTAIPFNKYTTDPVQYVRKPIQLEFLIRRKIR</sequence>
<protein>
    <submittedName>
        <fullName evidence="3">Uncharacterized protein</fullName>
    </submittedName>
</protein>
<evidence type="ECO:0000313" key="4">
    <source>
        <dbReference type="Proteomes" id="UP000468388"/>
    </source>
</evidence>
<dbReference type="RefSeq" id="WP_157299903.1">
    <property type="nucleotide sequence ID" value="NZ_BAAAZB010000007.1"/>
</dbReference>
<organism evidence="3 4">
    <name type="scientific">Chitinophaga oryziterrae</name>
    <dbReference type="NCBI Taxonomy" id="1031224"/>
    <lineage>
        <taxon>Bacteria</taxon>
        <taxon>Pseudomonadati</taxon>
        <taxon>Bacteroidota</taxon>
        <taxon>Chitinophagia</taxon>
        <taxon>Chitinophagales</taxon>
        <taxon>Chitinophagaceae</taxon>
        <taxon>Chitinophaga</taxon>
    </lineage>
</organism>
<keyword evidence="2" id="KW-1133">Transmembrane helix</keyword>
<keyword evidence="2" id="KW-0472">Membrane</keyword>
<keyword evidence="2" id="KW-0812">Transmembrane</keyword>
<name>A0A6N8J7T7_9BACT</name>
<gene>
    <name evidence="3" type="ORF">GO495_11940</name>
</gene>
<evidence type="ECO:0000313" key="3">
    <source>
        <dbReference type="EMBL" id="MVT41297.1"/>
    </source>
</evidence>
<dbReference type="AlphaFoldDB" id="A0A6N8J7T7"/>
<feature type="compositionally biased region" description="Basic and acidic residues" evidence="1">
    <location>
        <begin position="155"/>
        <end position="193"/>
    </location>
</feature>
<dbReference type="EMBL" id="WRXO01000002">
    <property type="protein sequence ID" value="MVT41297.1"/>
    <property type="molecule type" value="Genomic_DNA"/>
</dbReference>
<feature type="transmembrane region" description="Helical" evidence="2">
    <location>
        <begin position="45"/>
        <end position="63"/>
    </location>
</feature>
<feature type="compositionally biased region" description="Polar residues" evidence="1">
    <location>
        <begin position="212"/>
        <end position="225"/>
    </location>
</feature>
<evidence type="ECO:0000256" key="2">
    <source>
        <dbReference type="SAM" id="Phobius"/>
    </source>
</evidence>
<accession>A0A6N8J7T7</accession>
<proteinExistence type="predicted"/>
<dbReference type="OrthoDB" id="644873at2"/>
<feature type="region of interest" description="Disordered" evidence="1">
    <location>
        <begin position="155"/>
        <end position="225"/>
    </location>
</feature>
<reference evidence="3 4" key="1">
    <citation type="submission" date="2019-12" db="EMBL/GenBank/DDBJ databases">
        <title>The draft genomic sequence of strain Chitinophaga oryziterrae JCM 16595.</title>
        <authorList>
            <person name="Zhang X."/>
        </authorList>
    </citation>
    <scope>NUCLEOTIDE SEQUENCE [LARGE SCALE GENOMIC DNA]</scope>
    <source>
        <strain evidence="3 4">JCM 16595</strain>
    </source>
</reference>